<dbReference type="InterPro" id="IPR010998">
    <property type="entry name" value="Integrase_recombinase_N"/>
</dbReference>
<dbReference type="InterPro" id="IPR038488">
    <property type="entry name" value="Integrase_DNA-bd_sf"/>
</dbReference>
<dbReference type="PANTHER" id="PTHR30629:SF2">
    <property type="entry name" value="PROPHAGE INTEGRASE INTS-RELATED"/>
    <property type="match status" value="1"/>
</dbReference>
<evidence type="ECO:0000256" key="3">
    <source>
        <dbReference type="ARBA" id="ARBA00023125"/>
    </source>
</evidence>
<comment type="similarity">
    <text evidence="1">Belongs to the 'phage' integrase family.</text>
</comment>
<dbReference type="Gene3D" id="3.30.160.390">
    <property type="entry name" value="Integrase, DNA-binding domain"/>
    <property type="match status" value="1"/>
</dbReference>
<dbReference type="InterPro" id="IPR025166">
    <property type="entry name" value="Integrase_DNA_bind_dom"/>
</dbReference>
<evidence type="ECO:0000256" key="2">
    <source>
        <dbReference type="ARBA" id="ARBA00022908"/>
    </source>
</evidence>
<accession>A0A423GJK0</accession>
<dbReference type="Pfam" id="PF13356">
    <property type="entry name" value="Arm-DNA-bind_3"/>
    <property type="match status" value="1"/>
</dbReference>
<evidence type="ECO:0000256" key="4">
    <source>
        <dbReference type="ARBA" id="ARBA00023172"/>
    </source>
</evidence>
<sequence length="400" mass="45473">MGKLNTKQIENLSEPGTYEDGDGLRLVVKASGKKSWVLRFQLAGKRREMGLGGFPDVKLKDARSEAVAQRQLLQKKIDPLVERETARLALAKAVLVEQAKAITFKSIALDYIAAHRSGWKNAKHAQQWENTLTTYAYPVLENLNAEDVTTEHVLKVLTPIWQVKPETASRVRNRMEMVLDAAKVRGLRDGENPARWRGHLDKLLPPRSKVKIVVHHPALPWVEMPAFMKEISKRDDLSYKAMQLTILTACRTNEVLGATWDEFDLEKGVWKIPPHRMKAAKEHRVPLSKAALDLLNGLIRLSSNAHVFPGAREGKPLSNMSMLMSLRRMNRTDLTMHGFRSTFRDWAAESTQYPREVCELALAHSRQDKVEAAYFRGDLFEKRQAMMSDWAVFVTQSSDK</sequence>
<evidence type="ECO:0000256" key="5">
    <source>
        <dbReference type="PROSITE-ProRule" id="PRU01248"/>
    </source>
</evidence>
<evidence type="ECO:0000256" key="1">
    <source>
        <dbReference type="ARBA" id="ARBA00008857"/>
    </source>
</evidence>
<protein>
    <submittedName>
        <fullName evidence="8">Integrase</fullName>
    </submittedName>
</protein>
<name>A0A423GJK0_9PSED</name>
<dbReference type="Gene3D" id="1.10.443.10">
    <property type="entry name" value="Intergrase catalytic core"/>
    <property type="match status" value="1"/>
</dbReference>
<dbReference type="InterPro" id="IPR013762">
    <property type="entry name" value="Integrase-like_cat_sf"/>
</dbReference>
<evidence type="ECO:0000259" key="7">
    <source>
        <dbReference type="PROSITE" id="PS51900"/>
    </source>
</evidence>
<keyword evidence="3 5" id="KW-0238">DNA-binding</keyword>
<dbReference type="InterPro" id="IPR053876">
    <property type="entry name" value="Phage_int_M"/>
</dbReference>
<organism evidence="8 9">
    <name type="scientific">Pseudomonas brassicacearum</name>
    <dbReference type="NCBI Taxonomy" id="930166"/>
    <lineage>
        <taxon>Bacteria</taxon>
        <taxon>Pseudomonadati</taxon>
        <taxon>Pseudomonadota</taxon>
        <taxon>Gammaproteobacteria</taxon>
        <taxon>Pseudomonadales</taxon>
        <taxon>Pseudomonadaceae</taxon>
        <taxon>Pseudomonas</taxon>
    </lineage>
</organism>
<dbReference type="GO" id="GO:0015074">
    <property type="term" value="P:DNA integration"/>
    <property type="evidence" value="ECO:0007669"/>
    <property type="project" value="UniProtKB-KW"/>
</dbReference>
<dbReference type="InterPro" id="IPR011010">
    <property type="entry name" value="DNA_brk_join_enz"/>
</dbReference>
<feature type="domain" description="Core-binding (CB)" evidence="7">
    <location>
        <begin position="102"/>
        <end position="183"/>
    </location>
</feature>
<dbReference type="GO" id="GO:0006310">
    <property type="term" value="P:DNA recombination"/>
    <property type="evidence" value="ECO:0007669"/>
    <property type="project" value="UniProtKB-KW"/>
</dbReference>
<dbReference type="Pfam" id="PF22022">
    <property type="entry name" value="Phage_int_M"/>
    <property type="match status" value="1"/>
</dbReference>
<dbReference type="EMBL" id="MOBI01000032">
    <property type="protein sequence ID" value="ROM90397.1"/>
    <property type="molecule type" value="Genomic_DNA"/>
</dbReference>
<dbReference type="SUPFAM" id="SSF56349">
    <property type="entry name" value="DNA breaking-rejoining enzymes"/>
    <property type="match status" value="1"/>
</dbReference>
<dbReference type="CDD" id="cd00801">
    <property type="entry name" value="INT_P4_C"/>
    <property type="match status" value="1"/>
</dbReference>
<dbReference type="PROSITE" id="PS51900">
    <property type="entry name" value="CB"/>
    <property type="match status" value="1"/>
</dbReference>
<dbReference type="Gene3D" id="1.10.150.130">
    <property type="match status" value="1"/>
</dbReference>
<dbReference type="InterPro" id="IPR050808">
    <property type="entry name" value="Phage_Integrase"/>
</dbReference>
<evidence type="ECO:0000313" key="9">
    <source>
        <dbReference type="Proteomes" id="UP000284684"/>
    </source>
</evidence>
<dbReference type="InterPro" id="IPR044068">
    <property type="entry name" value="CB"/>
</dbReference>
<keyword evidence="4" id="KW-0233">DNA recombination</keyword>
<evidence type="ECO:0000259" key="6">
    <source>
        <dbReference type="PROSITE" id="PS51898"/>
    </source>
</evidence>
<dbReference type="RefSeq" id="WP_123585020.1">
    <property type="nucleotide sequence ID" value="NZ_MOBI01000032.1"/>
</dbReference>
<dbReference type="GO" id="GO:0003677">
    <property type="term" value="F:DNA binding"/>
    <property type="evidence" value="ECO:0007669"/>
    <property type="project" value="UniProtKB-UniRule"/>
</dbReference>
<comment type="caution">
    <text evidence="8">The sequence shown here is derived from an EMBL/GenBank/DDBJ whole genome shotgun (WGS) entry which is preliminary data.</text>
</comment>
<dbReference type="PANTHER" id="PTHR30629">
    <property type="entry name" value="PROPHAGE INTEGRASE"/>
    <property type="match status" value="1"/>
</dbReference>
<feature type="domain" description="Tyr recombinase" evidence="6">
    <location>
        <begin position="214"/>
        <end position="387"/>
    </location>
</feature>
<reference evidence="8 9" key="1">
    <citation type="submission" date="2016-10" db="EMBL/GenBank/DDBJ databases">
        <title>Comparative genome analysis of multiple Pseudomonas spp. focuses on biocontrol and plant growth promoting traits.</title>
        <authorList>
            <person name="Tao X.-Y."/>
            <person name="Taylor C.G."/>
        </authorList>
    </citation>
    <scope>NUCLEOTIDE SEQUENCE [LARGE SCALE GENOMIC DNA]</scope>
    <source>
        <strain evidence="8 9">37D10</strain>
    </source>
</reference>
<dbReference type="AlphaFoldDB" id="A0A423GJK0"/>
<dbReference type="PROSITE" id="PS51898">
    <property type="entry name" value="TYR_RECOMBINASE"/>
    <property type="match status" value="1"/>
</dbReference>
<dbReference type="Proteomes" id="UP000284684">
    <property type="component" value="Unassembled WGS sequence"/>
</dbReference>
<proteinExistence type="inferred from homology"/>
<dbReference type="Pfam" id="PF00589">
    <property type="entry name" value="Phage_integrase"/>
    <property type="match status" value="1"/>
</dbReference>
<keyword evidence="2" id="KW-0229">DNA integration</keyword>
<gene>
    <name evidence="8" type="ORF">BK658_26395</name>
</gene>
<dbReference type="InterPro" id="IPR002104">
    <property type="entry name" value="Integrase_catalytic"/>
</dbReference>
<evidence type="ECO:0000313" key="8">
    <source>
        <dbReference type="EMBL" id="ROM90397.1"/>
    </source>
</evidence>